<accession>A0A0L0S1B6</accession>
<dbReference type="OMA" id="LYIHSRT"/>
<reference evidence="1 2" key="1">
    <citation type="submission" date="2009-11" db="EMBL/GenBank/DDBJ databases">
        <title>Annotation of Allomyces macrogynus ATCC 38327.</title>
        <authorList>
            <consortium name="The Broad Institute Genome Sequencing Platform"/>
            <person name="Russ C."/>
            <person name="Cuomo C."/>
            <person name="Burger G."/>
            <person name="Gray M.W."/>
            <person name="Holland P.W.H."/>
            <person name="King N."/>
            <person name="Lang F.B.F."/>
            <person name="Roger A.J."/>
            <person name="Ruiz-Trillo I."/>
            <person name="Young S.K."/>
            <person name="Zeng Q."/>
            <person name="Gargeya S."/>
            <person name="Fitzgerald M."/>
            <person name="Haas B."/>
            <person name="Abouelleil A."/>
            <person name="Alvarado L."/>
            <person name="Arachchi H.M."/>
            <person name="Berlin A."/>
            <person name="Chapman S.B."/>
            <person name="Gearin G."/>
            <person name="Goldberg J."/>
            <person name="Griggs A."/>
            <person name="Gujja S."/>
            <person name="Hansen M."/>
            <person name="Heiman D."/>
            <person name="Howarth C."/>
            <person name="Larimer J."/>
            <person name="Lui A."/>
            <person name="MacDonald P.J.P."/>
            <person name="McCowen C."/>
            <person name="Montmayeur A."/>
            <person name="Murphy C."/>
            <person name="Neiman D."/>
            <person name="Pearson M."/>
            <person name="Priest M."/>
            <person name="Roberts A."/>
            <person name="Saif S."/>
            <person name="Shea T."/>
            <person name="Sisk P."/>
            <person name="Stolte C."/>
            <person name="Sykes S."/>
            <person name="Wortman J."/>
            <person name="Nusbaum C."/>
            <person name="Birren B."/>
        </authorList>
    </citation>
    <scope>NUCLEOTIDE SEQUENCE [LARGE SCALE GENOMIC DNA]</scope>
    <source>
        <strain evidence="1 2">ATCC 38327</strain>
    </source>
</reference>
<organism evidence="1 2">
    <name type="scientific">Allomyces macrogynus (strain ATCC 38327)</name>
    <name type="common">Allomyces javanicus var. macrogynus</name>
    <dbReference type="NCBI Taxonomy" id="578462"/>
    <lineage>
        <taxon>Eukaryota</taxon>
        <taxon>Fungi</taxon>
        <taxon>Fungi incertae sedis</taxon>
        <taxon>Blastocladiomycota</taxon>
        <taxon>Blastocladiomycetes</taxon>
        <taxon>Blastocladiales</taxon>
        <taxon>Blastocladiaceae</taxon>
        <taxon>Allomyces</taxon>
    </lineage>
</organism>
<keyword evidence="2" id="KW-1185">Reference proteome</keyword>
<dbReference type="Proteomes" id="UP000054350">
    <property type="component" value="Unassembled WGS sequence"/>
</dbReference>
<dbReference type="VEuPathDB" id="FungiDB:AMAG_02158"/>
<dbReference type="PANTHER" id="PTHR48420:SF1">
    <property type="entry name" value="NON-HAEM DIOXYGENASE N-TERMINAL DOMAIN-CONTAINING PROTEIN"/>
    <property type="match status" value="1"/>
</dbReference>
<dbReference type="STRING" id="578462.A0A0L0S1B6"/>
<evidence type="ECO:0000313" key="1">
    <source>
        <dbReference type="EMBL" id="KNE56338.1"/>
    </source>
</evidence>
<evidence type="ECO:0000313" key="2">
    <source>
        <dbReference type="Proteomes" id="UP000054350"/>
    </source>
</evidence>
<dbReference type="eggNOG" id="ENOG502QRGK">
    <property type="taxonomic scope" value="Eukaryota"/>
</dbReference>
<sequence>MTVAAPIELNKDNVVVLDYNLLTDPNTNYADAIEVAYGSGPQCLGVLVVKNVPDLADKRLTLLELASKLGNLPKSVLAKAHDPATEWVGWDHGTEIFNGKPDLAKGSFYANPRHDEPESDADKLAKFPGMTRPNRWLPEDLPELEPAFKALAQLIMTVGTHVARQVDKYATSRAIAEYPAPHYLESVVATSRTTKGRLLHYYPVSTLPSSMQAAADGAVDNLCGWHFDNGSLTGLTSALYVEEQLDPTTGELVALTHAPAPTDAGLFIRTRGGETVRVGIPTDCLAFQIGEALELSTQGKLRATEHCVFGGKQTHLARNTLAVFCQPDLDAPVTPSLTFAEFSNKVYLQNHAPEAN</sequence>
<dbReference type="InterPro" id="IPR027443">
    <property type="entry name" value="IPNS-like_sf"/>
</dbReference>
<gene>
    <name evidence="1" type="ORF">AMAG_02158</name>
</gene>
<dbReference type="Gene3D" id="2.60.120.330">
    <property type="entry name" value="B-lactam Antibiotic, Isopenicillin N Synthase, Chain"/>
    <property type="match status" value="1"/>
</dbReference>
<dbReference type="PANTHER" id="PTHR48420">
    <property type="entry name" value="NON-HAEM DIOXYGENASE N-TERMINAL DOMAIN-CONTAINING PROTEIN"/>
    <property type="match status" value="1"/>
</dbReference>
<reference evidence="2" key="2">
    <citation type="submission" date="2009-11" db="EMBL/GenBank/DDBJ databases">
        <title>The Genome Sequence of Allomyces macrogynus strain ATCC 38327.</title>
        <authorList>
            <consortium name="The Broad Institute Genome Sequencing Platform"/>
            <person name="Russ C."/>
            <person name="Cuomo C."/>
            <person name="Shea T."/>
            <person name="Young S.K."/>
            <person name="Zeng Q."/>
            <person name="Koehrsen M."/>
            <person name="Haas B."/>
            <person name="Borodovsky M."/>
            <person name="Guigo R."/>
            <person name="Alvarado L."/>
            <person name="Berlin A."/>
            <person name="Borenstein D."/>
            <person name="Chen Z."/>
            <person name="Engels R."/>
            <person name="Freedman E."/>
            <person name="Gellesch M."/>
            <person name="Goldberg J."/>
            <person name="Griggs A."/>
            <person name="Gujja S."/>
            <person name="Heiman D."/>
            <person name="Hepburn T."/>
            <person name="Howarth C."/>
            <person name="Jen D."/>
            <person name="Larson L."/>
            <person name="Lewis B."/>
            <person name="Mehta T."/>
            <person name="Park D."/>
            <person name="Pearson M."/>
            <person name="Roberts A."/>
            <person name="Saif S."/>
            <person name="Shenoy N."/>
            <person name="Sisk P."/>
            <person name="Stolte C."/>
            <person name="Sykes S."/>
            <person name="Walk T."/>
            <person name="White J."/>
            <person name="Yandava C."/>
            <person name="Burger G."/>
            <person name="Gray M.W."/>
            <person name="Holland P.W.H."/>
            <person name="King N."/>
            <person name="Lang F.B.F."/>
            <person name="Roger A.J."/>
            <person name="Ruiz-Trillo I."/>
            <person name="Lander E."/>
            <person name="Nusbaum C."/>
        </authorList>
    </citation>
    <scope>NUCLEOTIDE SEQUENCE [LARGE SCALE GENOMIC DNA]</scope>
    <source>
        <strain evidence="2">ATCC 38327</strain>
    </source>
</reference>
<dbReference type="OrthoDB" id="438224at2759"/>
<dbReference type="SUPFAM" id="SSF51197">
    <property type="entry name" value="Clavaminate synthase-like"/>
    <property type="match status" value="1"/>
</dbReference>
<dbReference type="EMBL" id="GG745330">
    <property type="protein sequence ID" value="KNE56338.1"/>
    <property type="molecule type" value="Genomic_DNA"/>
</dbReference>
<proteinExistence type="predicted"/>
<evidence type="ECO:0008006" key="3">
    <source>
        <dbReference type="Google" id="ProtNLM"/>
    </source>
</evidence>
<protein>
    <recommendedName>
        <fullName evidence="3">Isopenicillin N synthase-like Fe(2+) 2OG dioxygenase domain-containing protein</fullName>
    </recommendedName>
</protein>
<dbReference type="AlphaFoldDB" id="A0A0L0S1B6"/>
<name>A0A0L0S1B6_ALLM3</name>